<dbReference type="CAZy" id="GT51">
    <property type="family name" value="Glycosyltransferase Family 51"/>
</dbReference>
<dbReference type="AlphaFoldDB" id="Q7M7W1"/>
<evidence type="ECO:0000256" key="5">
    <source>
        <dbReference type="ARBA" id="ARBA00022475"/>
    </source>
</evidence>
<evidence type="ECO:0000256" key="8">
    <source>
        <dbReference type="ARBA" id="ARBA00022676"/>
    </source>
</evidence>
<dbReference type="NCBIfam" id="TIGR02074">
    <property type="entry name" value="PBP_1a_fam"/>
    <property type="match status" value="1"/>
</dbReference>
<dbReference type="InterPro" id="IPR036950">
    <property type="entry name" value="PBP_transglycosylase"/>
</dbReference>
<keyword evidence="5" id="KW-1003">Cell membrane</keyword>
<keyword evidence="15" id="KW-0961">Cell wall biogenesis/degradation</keyword>
<evidence type="ECO:0000256" key="10">
    <source>
        <dbReference type="ARBA" id="ARBA00022801"/>
    </source>
</evidence>
<dbReference type="GO" id="GO:0008360">
    <property type="term" value="P:regulation of cell shape"/>
    <property type="evidence" value="ECO:0007669"/>
    <property type="project" value="UniProtKB-KW"/>
</dbReference>
<dbReference type="GO" id="GO:0071555">
    <property type="term" value="P:cell wall organization"/>
    <property type="evidence" value="ECO:0007669"/>
    <property type="project" value="UniProtKB-KW"/>
</dbReference>
<feature type="domain" description="Glycosyl transferase family 51" evidence="19">
    <location>
        <begin position="50"/>
        <end position="225"/>
    </location>
</feature>
<dbReference type="UniPathway" id="UPA00219"/>
<keyword evidence="11" id="KW-0133">Cell shape</keyword>
<evidence type="ECO:0000256" key="9">
    <source>
        <dbReference type="ARBA" id="ARBA00022679"/>
    </source>
</evidence>
<evidence type="ECO:0000256" key="15">
    <source>
        <dbReference type="ARBA" id="ARBA00023316"/>
    </source>
</evidence>
<evidence type="ECO:0000256" key="6">
    <source>
        <dbReference type="ARBA" id="ARBA00022645"/>
    </source>
</evidence>
<organism evidence="21">
    <name type="scientific">Wolinella succinogenes (strain ATCC 29543 / DSM 1740 / CCUG 13145 / JCM 31913 / LMG 7466 / NCTC 11488 / FDC 602W)</name>
    <name type="common">Vibrio succinogenes</name>
    <dbReference type="NCBI Taxonomy" id="273121"/>
    <lineage>
        <taxon>Bacteria</taxon>
        <taxon>Pseudomonadati</taxon>
        <taxon>Campylobacterota</taxon>
        <taxon>Epsilonproteobacteria</taxon>
        <taxon>Campylobacterales</taxon>
        <taxon>Helicobacteraceae</taxon>
        <taxon>Wolinella</taxon>
    </lineage>
</organism>
<dbReference type="InterPro" id="IPR001264">
    <property type="entry name" value="Glyco_trans_51"/>
</dbReference>
<dbReference type="Gene3D" id="1.10.3810.10">
    <property type="entry name" value="Biosynthetic peptidoglycan transglycosylase-like"/>
    <property type="match status" value="1"/>
</dbReference>
<evidence type="ECO:0000256" key="14">
    <source>
        <dbReference type="ARBA" id="ARBA00023268"/>
    </source>
</evidence>
<dbReference type="InterPro" id="IPR023346">
    <property type="entry name" value="Lysozyme-like_dom_sf"/>
</dbReference>
<keyword evidence="8" id="KW-0328">Glycosyltransferase</keyword>
<dbReference type="GO" id="GO:0009252">
    <property type="term" value="P:peptidoglycan biosynthetic process"/>
    <property type="evidence" value="ECO:0007669"/>
    <property type="project" value="UniProtKB-UniPathway"/>
</dbReference>
<keyword evidence="13" id="KW-0472">Membrane</keyword>
<evidence type="ECO:0000256" key="4">
    <source>
        <dbReference type="ARBA" id="ARBA00007739"/>
    </source>
</evidence>
<dbReference type="eggNOG" id="COG0744">
    <property type="taxonomic scope" value="Bacteria"/>
</dbReference>
<dbReference type="FunFam" id="1.10.3810.10:FF:000001">
    <property type="entry name" value="Penicillin-binding protein 1A"/>
    <property type="match status" value="1"/>
</dbReference>
<comment type="subcellular location">
    <subcellularLocation>
        <location evidence="1">Cell membrane</location>
    </subcellularLocation>
</comment>
<keyword evidence="12" id="KW-0573">Peptidoglycan synthesis</keyword>
<dbReference type="GO" id="GO:0005886">
    <property type="term" value="C:plasma membrane"/>
    <property type="evidence" value="ECO:0007669"/>
    <property type="project" value="UniProtKB-SubCell"/>
</dbReference>
<keyword evidence="14" id="KW-0511">Multifunctional enzyme</keyword>
<evidence type="ECO:0000256" key="11">
    <source>
        <dbReference type="ARBA" id="ARBA00022960"/>
    </source>
</evidence>
<evidence type="ECO:0000313" key="21">
    <source>
        <dbReference type="Proteomes" id="UP000000422"/>
    </source>
</evidence>
<keyword evidence="21" id="KW-1185">Reference proteome</keyword>
<keyword evidence="9" id="KW-0808">Transferase</keyword>
<comment type="pathway">
    <text evidence="2">Cell wall biogenesis; peptidoglycan biosynthesis.</text>
</comment>
<dbReference type="Pfam" id="PF00905">
    <property type="entry name" value="Transpeptidase"/>
    <property type="match status" value="1"/>
</dbReference>
<evidence type="ECO:0000256" key="16">
    <source>
        <dbReference type="ARBA" id="ARBA00034000"/>
    </source>
</evidence>
<dbReference type="HOGENOM" id="CLU_006354_2_4_7"/>
<dbReference type="GO" id="GO:0008955">
    <property type="term" value="F:peptidoglycan glycosyltransferase activity"/>
    <property type="evidence" value="ECO:0007669"/>
    <property type="project" value="UniProtKB-EC"/>
</dbReference>
<reference evidence="20 21" key="1">
    <citation type="journal article" date="2003" name="Proc. Natl. Acad. Sci. U.S.A.">
        <title>Complete genome sequence and analysis of Wolinella succinogenes.</title>
        <authorList>
            <person name="Baar C."/>
            <person name="Eppinger M."/>
            <person name="Raddatz G."/>
            <person name="Simon JM."/>
            <person name="Lanz C."/>
            <person name="Klimmek O."/>
            <person name="Nandakumar R."/>
            <person name="Gross R."/>
            <person name="Rosinus A."/>
            <person name="Keller H."/>
            <person name="Jagtap P."/>
            <person name="Linke B."/>
            <person name="Meyer F."/>
            <person name="Lederer H."/>
            <person name="Schuster S.C."/>
        </authorList>
    </citation>
    <scope>NUCLEOTIDE SEQUENCE [LARGE SCALE GENOMIC DNA]</scope>
    <source>
        <strain evidence="21">ATCC 29543 / DSM 1740 / CCUG 13145 / JCM 31913 / LMG 7466 / NCTC 11488 / FDC 602W</strain>
    </source>
</reference>
<accession>Q7M7W1</accession>
<dbReference type="KEGG" id="wsu:WS2049"/>
<keyword evidence="10" id="KW-0378">Hydrolase</keyword>
<evidence type="ECO:0000256" key="17">
    <source>
        <dbReference type="ARBA" id="ARBA00049902"/>
    </source>
</evidence>
<dbReference type="GO" id="GO:0006508">
    <property type="term" value="P:proteolysis"/>
    <property type="evidence" value="ECO:0007669"/>
    <property type="project" value="UniProtKB-KW"/>
</dbReference>
<evidence type="ECO:0000256" key="3">
    <source>
        <dbReference type="ARBA" id="ARBA00007090"/>
    </source>
</evidence>
<dbReference type="GO" id="GO:0008658">
    <property type="term" value="F:penicillin binding"/>
    <property type="evidence" value="ECO:0007669"/>
    <property type="project" value="InterPro"/>
</dbReference>
<dbReference type="Gene3D" id="3.40.710.10">
    <property type="entry name" value="DD-peptidase/beta-lactamase superfamily"/>
    <property type="match status" value="1"/>
</dbReference>
<dbReference type="EMBL" id="BX571662">
    <property type="protein sequence ID" value="CAE11049.1"/>
    <property type="molecule type" value="Genomic_DNA"/>
</dbReference>
<name>Q7M7W1_WOLSU</name>
<dbReference type="Pfam" id="PF00912">
    <property type="entry name" value="Transgly"/>
    <property type="match status" value="1"/>
</dbReference>
<evidence type="ECO:0000256" key="12">
    <source>
        <dbReference type="ARBA" id="ARBA00022984"/>
    </source>
</evidence>
<dbReference type="InterPro" id="IPR050396">
    <property type="entry name" value="Glycosyltr_51/Transpeptidase"/>
</dbReference>
<evidence type="ECO:0000256" key="7">
    <source>
        <dbReference type="ARBA" id="ARBA00022670"/>
    </source>
</evidence>
<dbReference type="SUPFAM" id="SSF53955">
    <property type="entry name" value="Lysozyme-like"/>
    <property type="match status" value="1"/>
</dbReference>
<dbReference type="GO" id="GO:0030288">
    <property type="term" value="C:outer membrane-bounded periplasmic space"/>
    <property type="evidence" value="ECO:0007669"/>
    <property type="project" value="TreeGrafter"/>
</dbReference>
<keyword evidence="6" id="KW-0121">Carboxypeptidase</keyword>
<comment type="catalytic activity">
    <reaction evidence="17">
        <text>[GlcNAc-(1-&gt;4)-Mur2Ac(oyl-L-Ala-gamma-D-Glu-L-Lys-D-Ala-D-Ala)](n)-di-trans,octa-cis-undecaprenyl diphosphate + beta-D-GlcNAc-(1-&gt;4)-Mur2Ac(oyl-L-Ala-gamma-D-Glu-L-Lys-D-Ala-D-Ala)-di-trans,octa-cis-undecaprenyl diphosphate = [GlcNAc-(1-&gt;4)-Mur2Ac(oyl-L-Ala-gamma-D-Glu-L-Lys-D-Ala-D-Ala)](n+1)-di-trans,octa-cis-undecaprenyl diphosphate + di-trans,octa-cis-undecaprenyl diphosphate + H(+)</text>
        <dbReference type="Rhea" id="RHEA:23708"/>
        <dbReference type="Rhea" id="RHEA-COMP:9602"/>
        <dbReference type="Rhea" id="RHEA-COMP:9603"/>
        <dbReference type="ChEBI" id="CHEBI:15378"/>
        <dbReference type="ChEBI" id="CHEBI:58405"/>
        <dbReference type="ChEBI" id="CHEBI:60033"/>
        <dbReference type="ChEBI" id="CHEBI:78435"/>
        <dbReference type="EC" id="2.4.99.28"/>
    </reaction>
</comment>
<evidence type="ECO:0000256" key="1">
    <source>
        <dbReference type="ARBA" id="ARBA00004236"/>
    </source>
</evidence>
<sequence length="639" mass="72499">MKYLFALLVALFLGAAFMLARFYNDIRFEVDKIVHYESPMTTQILDRKGRLVANLFEHEFRFYSPFEEIPPRIIEALAAVEDTLFFEHGGINLDAISRAMIKNIKSGRYTEGGSTITQQLIKNVALSREKSLERKLKEALLAIRLETVLSKEEILERYLNHTYFGHGYYGIKAAARGYFKKDMDRLSLKEVAILVGLPRAPSFYDPTKNLEFSLGRANNILQRMHSLGWITDEELDLSIGEVPIVYNETLTQNIAPYVVDEVLKELRYIEDLKSGGYTIRLNIDLDYQEIAKEALTFGYEQIKARRKKDDSDTLNGAIVVLENRTGKILAMVGGVDYRKSTFNRATQSKRQPGSSFKPFIYQTALDLGYATNSPLADIARTYEYTANDEAKVWQPKNYGNTFSGIVPLKEALVKSLNLATINLVEEVGFERIYRKSLTYGFNNIPKNLSIALGSFGVSPLEMSRAYTLFSNYGTMMSPRLIESITDYRGKTLSFDLESKVITPPEQSFLMIDVMREAVNKGTGRRARVNGIEIAGKTGSTNENVDAWFCGFTPTIQTVIWYGRDDNTPIGHNETGGVAAAPAFSYFFEKLLKIEPGIKREFDVPRNVHRIIKDGELYYYTDTSKPKEEAPSMKEENLIF</sequence>
<evidence type="ECO:0000256" key="13">
    <source>
        <dbReference type="ARBA" id="ARBA00023136"/>
    </source>
</evidence>
<dbReference type="SUPFAM" id="SSF56601">
    <property type="entry name" value="beta-lactamase/transpeptidase-like"/>
    <property type="match status" value="1"/>
</dbReference>
<comment type="similarity">
    <text evidence="4">In the N-terminal section; belongs to the glycosyltransferase 51 family.</text>
</comment>
<protein>
    <submittedName>
        <fullName evidence="20">PENICILLIN-BINDING PROTEIN 1A PBP-1A</fullName>
    </submittedName>
</protein>
<feature type="domain" description="Penicillin-binding protein transpeptidase" evidence="18">
    <location>
        <begin position="316"/>
        <end position="583"/>
    </location>
</feature>
<dbReference type="PANTHER" id="PTHR32282">
    <property type="entry name" value="BINDING PROTEIN TRANSPEPTIDASE, PUTATIVE-RELATED"/>
    <property type="match status" value="1"/>
</dbReference>
<gene>
    <name evidence="20" type="ordered locus">WS2049</name>
</gene>
<dbReference type="GO" id="GO:0009002">
    <property type="term" value="F:serine-type D-Ala-D-Ala carboxypeptidase activity"/>
    <property type="evidence" value="ECO:0007669"/>
    <property type="project" value="UniProtKB-EC"/>
</dbReference>
<dbReference type="STRING" id="273121.WS2049"/>
<dbReference type="PANTHER" id="PTHR32282:SF11">
    <property type="entry name" value="PENICILLIN-BINDING PROTEIN 1B"/>
    <property type="match status" value="1"/>
</dbReference>
<evidence type="ECO:0000259" key="19">
    <source>
        <dbReference type="Pfam" id="PF00912"/>
    </source>
</evidence>
<evidence type="ECO:0000259" key="18">
    <source>
        <dbReference type="Pfam" id="PF00905"/>
    </source>
</evidence>
<evidence type="ECO:0000313" key="20">
    <source>
        <dbReference type="EMBL" id="CAE11049.1"/>
    </source>
</evidence>
<dbReference type="Proteomes" id="UP000000422">
    <property type="component" value="Chromosome"/>
</dbReference>
<dbReference type="InterPro" id="IPR001460">
    <property type="entry name" value="PCN-bd_Tpept"/>
</dbReference>
<proteinExistence type="inferred from homology"/>
<keyword evidence="7" id="KW-0645">Protease</keyword>
<comment type="catalytic activity">
    <reaction evidence="16">
        <text>Preferential cleavage: (Ac)2-L-Lys-D-Ala-|-D-Ala. Also transpeptidation of peptidyl-alanyl moieties that are N-acyl substituents of D-alanine.</text>
        <dbReference type="EC" id="3.4.16.4"/>
    </reaction>
</comment>
<dbReference type="InterPro" id="IPR012338">
    <property type="entry name" value="Beta-lactam/transpept-like"/>
</dbReference>
<comment type="similarity">
    <text evidence="3">In the C-terminal section; belongs to the transpeptidase family.</text>
</comment>
<evidence type="ECO:0000256" key="2">
    <source>
        <dbReference type="ARBA" id="ARBA00004752"/>
    </source>
</evidence>